<keyword evidence="2" id="KW-0129">CBS domain</keyword>
<dbReference type="Gene3D" id="3.10.580.10">
    <property type="entry name" value="CBS-domain"/>
    <property type="match status" value="1"/>
</dbReference>
<dbReference type="Proteomes" id="UP000185680">
    <property type="component" value="Chromosome"/>
</dbReference>
<dbReference type="InterPro" id="IPR000644">
    <property type="entry name" value="CBS_dom"/>
</dbReference>
<evidence type="ECO:0000259" key="3">
    <source>
        <dbReference type="PROSITE" id="PS51371"/>
    </source>
</evidence>
<reference evidence="4 7" key="2">
    <citation type="submission" date="2016-10" db="EMBL/GenBank/DDBJ databases">
        <title>Hydorgenophaga sp. LPB0072 isolated from gastropod.</title>
        <authorList>
            <person name="Kim E."/>
            <person name="Yi H."/>
        </authorList>
    </citation>
    <scope>NUCLEOTIDE SEQUENCE [LARGE SCALE GENOMIC DNA]</scope>
    <source>
        <strain evidence="4 7">LPB0072</strain>
    </source>
</reference>
<dbReference type="SUPFAM" id="SSF54631">
    <property type="entry name" value="CBS-domain pair"/>
    <property type="match status" value="1"/>
</dbReference>
<dbReference type="SUPFAM" id="SSF51206">
    <property type="entry name" value="cAMP-binding domain-like"/>
    <property type="match status" value="1"/>
</dbReference>
<organism evidence="4 7">
    <name type="scientific">Hydrogenophaga crassostreae</name>
    <dbReference type="NCBI Taxonomy" id="1763535"/>
    <lineage>
        <taxon>Bacteria</taxon>
        <taxon>Pseudomonadati</taxon>
        <taxon>Pseudomonadota</taxon>
        <taxon>Betaproteobacteria</taxon>
        <taxon>Burkholderiales</taxon>
        <taxon>Comamonadaceae</taxon>
        <taxon>Hydrogenophaga</taxon>
    </lineage>
</organism>
<keyword evidence="1" id="KW-0677">Repeat</keyword>
<dbReference type="Pfam" id="PF00571">
    <property type="entry name" value="CBS"/>
    <property type="match status" value="2"/>
</dbReference>
<dbReference type="KEGG" id="hyl:LPB072_15735"/>
<dbReference type="SMART" id="SM00116">
    <property type="entry name" value="CBS"/>
    <property type="match status" value="2"/>
</dbReference>
<dbReference type="PANTHER" id="PTHR48108">
    <property type="entry name" value="CBS DOMAIN-CONTAINING PROTEIN CBSX2, CHLOROPLASTIC"/>
    <property type="match status" value="1"/>
</dbReference>
<dbReference type="CDD" id="cd04587">
    <property type="entry name" value="CBS_pair_CAP-ED_NT_Pol-beta-like_DUF294_assoc"/>
    <property type="match status" value="1"/>
</dbReference>
<protein>
    <submittedName>
        <fullName evidence="4">Cyclic nucleotide-binding protein</fullName>
    </submittedName>
</protein>
<dbReference type="EMBL" id="LVWD01000001">
    <property type="protein sequence ID" value="OAD43962.1"/>
    <property type="molecule type" value="Genomic_DNA"/>
</dbReference>
<dbReference type="OrthoDB" id="9808528at2"/>
<dbReference type="Pfam" id="PF03445">
    <property type="entry name" value="DUF294"/>
    <property type="match status" value="1"/>
</dbReference>
<dbReference type="InterPro" id="IPR018490">
    <property type="entry name" value="cNMP-bd_dom_sf"/>
</dbReference>
<accession>A0A162Z6P2</accession>
<evidence type="ECO:0000313" key="7">
    <source>
        <dbReference type="Proteomes" id="UP000185680"/>
    </source>
</evidence>
<reference evidence="5 6" key="1">
    <citation type="submission" date="2016-02" db="EMBL/GenBank/DDBJ databases">
        <title>Draft genome sequence of Hydrogenophaga sp. LPB0072.</title>
        <authorList>
            <person name="Shin S.-K."/>
            <person name="Yi H."/>
        </authorList>
    </citation>
    <scope>NUCLEOTIDE SEQUENCE [LARGE SCALE GENOMIC DNA]</scope>
    <source>
        <strain evidence="5 6">LPB0072</strain>
    </source>
</reference>
<dbReference type="InterPro" id="IPR051462">
    <property type="entry name" value="CBS_domain-containing"/>
</dbReference>
<name>A0A162Z6P2_9BURK</name>
<dbReference type="Gene3D" id="2.60.120.10">
    <property type="entry name" value="Jelly Rolls"/>
    <property type="match status" value="1"/>
</dbReference>
<dbReference type="InterPro" id="IPR018821">
    <property type="entry name" value="DUF294_put_nucleoTrafse_sb-bd"/>
</dbReference>
<dbReference type="CDD" id="cd05401">
    <property type="entry name" value="NT_GlnE_GlnD_like"/>
    <property type="match status" value="1"/>
</dbReference>
<evidence type="ECO:0000256" key="2">
    <source>
        <dbReference type="PROSITE-ProRule" id="PRU00703"/>
    </source>
</evidence>
<feature type="domain" description="CBS" evidence="3">
    <location>
        <begin position="225"/>
        <end position="282"/>
    </location>
</feature>
<dbReference type="STRING" id="1763535.LPB072_15735"/>
<dbReference type="InterPro" id="IPR046342">
    <property type="entry name" value="CBS_dom_sf"/>
</dbReference>
<dbReference type="GO" id="GO:0008773">
    <property type="term" value="F:[protein-PII] uridylyltransferase activity"/>
    <property type="evidence" value="ECO:0007669"/>
    <property type="project" value="InterPro"/>
</dbReference>
<dbReference type="RefSeq" id="WP_066083945.1">
    <property type="nucleotide sequence ID" value="NZ_CP017476.1"/>
</dbReference>
<dbReference type="EMBL" id="CP017476">
    <property type="protein sequence ID" value="AOW14076.1"/>
    <property type="molecule type" value="Genomic_DNA"/>
</dbReference>
<evidence type="ECO:0000313" key="4">
    <source>
        <dbReference type="EMBL" id="AOW14076.1"/>
    </source>
</evidence>
<proteinExistence type="predicted"/>
<feature type="domain" description="CBS" evidence="3">
    <location>
        <begin position="162"/>
        <end position="218"/>
    </location>
</feature>
<dbReference type="AlphaFoldDB" id="A0A162Z6P2"/>
<dbReference type="InterPro" id="IPR014710">
    <property type="entry name" value="RmlC-like_jellyroll"/>
</dbReference>
<gene>
    <name evidence="4" type="ORF">LPB072_15735</name>
    <name evidence="5" type="ORF">LPB72_00080</name>
</gene>
<keyword evidence="6" id="KW-1185">Reference proteome</keyword>
<dbReference type="Proteomes" id="UP000185657">
    <property type="component" value="Unassembled WGS sequence"/>
</dbReference>
<dbReference type="PANTHER" id="PTHR48108:SF31">
    <property type="entry name" value="CBS DOMAIN AND CYCLIC NUCLEOTIDE-REGULATED NUCLEOTIDYLTRANSFERASE"/>
    <property type="match status" value="1"/>
</dbReference>
<sequence>MTSSSIPAPQIRTALIAHRAFGVLPASILETLGTTLKARAFKAKEPIALGEDFKTHAHWLLEGNVNLLDAEGHLLLSLQAGEVFGLDQGDALHVVAAQAQSAAQVVRIPLSQVQELCEITPALAYFLPAFPAALDASTTGGGSGSGADPALNLMTAPVRSLVKRAPITLPPHTTVREAAQVMSEKRVSSVLIEKDQRLFGLVTDRDLRNRVVAAGLDTGRTIMDIATLAPLTIDVQNPAFDALLLMARHNIHHVPVLDGERIVGMITATDLTEQHSTSAVYLAGDVYKQSTVEGLQSVATKIKQLQKSLAAAQASAYSTGHIITAITDAITCRLLQLGEAQFGPPPVDYVWVAAGSQARSEQTAKSDQDNCMVIDDRYDQARHGTYFKTLAKFVCDGLDACGYVHCPGDMMAMTDTWRQPKRQWAEYFARWTSQPDPKSLMLTCVFFDLRAIYGSTDLLDSLRSDVLRRTKGNSLFLAHMVGNALKHQPPLGMFKGISTIRSGEHKGKIDLKHTGVVPIVDLARVYALAGAHDAVNTQDRLQSAATGGEVSEQSAHDLRDALEFLAHTRIQHQARQITAGLPPNNFMNPNDISNFERSQLKDAFTVVHDLQNVLGQRYRM</sequence>
<dbReference type="InterPro" id="IPR005105">
    <property type="entry name" value="GlnD_Uridyltrans_N"/>
</dbReference>
<dbReference type="PROSITE" id="PS51371">
    <property type="entry name" value="CBS"/>
    <property type="match status" value="2"/>
</dbReference>
<dbReference type="Pfam" id="PF10335">
    <property type="entry name" value="DUF294_C"/>
    <property type="match status" value="1"/>
</dbReference>
<evidence type="ECO:0000256" key="1">
    <source>
        <dbReference type="ARBA" id="ARBA00022737"/>
    </source>
</evidence>
<evidence type="ECO:0000313" key="6">
    <source>
        <dbReference type="Proteomes" id="UP000185657"/>
    </source>
</evidence>
<evidence type="ECO:0000313" key="5">
    <source>
        <dbReference type="EMBL" id="OAD43962.1"/>
    </source>
</evidence>